<evidence type="ECO:0000313" key="1">
    <source>
        <dbReference type="EMBL" id="MDQ9127700.1"/>
    </source>
</evidence>
<evidence type="ECO:0000313" key="2">
    <source>
        <dbReference type="Proteomes" id="UP001224622"/>
    </source>
</evidence>
<name>A0AAJ1YG92_SERFO</name>
<reference evidence="1" key="1">
    <citation type="submission" date="2023-08" db="EMBL/GenBank/DDBJ databases">
        <title>The Comparative Genomic Analysis of Yersiniaceae from Polar Regions.</title>
        <authorList>
            <person name="Goncharov A."/>
            <person name="Aslanov B."/>
            <person name="Kolodzhieva V."/>
            <person name="Azarov D."/>
            <person name="Mochov A."/>
            <person name="Lebedeva E."/>
        </authorList>
    </citation>
    <scope>NUCLEOTIDE SEQUENCE</scope>
    <source>
        <strain evidence="1">Vf</strain>
    </source>
</reference>
<dbReference type="RefSeq" id="WP_309047760.1">
    <property type="nucleotide sequence ID" value="NZ_JAVIGA010000015.1"/>
</dbReference>
<organism evidence="1 2">
    <name type="scientific">Serratia fonticola</name>
    <dbReference type="NCBI Taxonomy" id="47917"/>
    <lineage>
        <taxon>Bacteria</taxon>
        <taxon>Pseudomonadati</taxon>
        <taxon>Pseudomonadota</taxon>
        <taxon>Gammaproteobacteria</taxon>
        <taxon>Enterobacterales</taxon>
        <taxon>Yersiniaceae</taxon>
        <taxon>Serratia</taxon>
    </lineage>
</organism>
<dbReference type="AlphaFoldDB" id="A0AAJ1YG92"/>
<gene>
    <name evidence="1" type="ORF">RDT67_14825</name>
</gene>
<dbReference type="EMBL" id="JAVIGA010000015">
    <property type="protein sequence ID" value="MDQ9127700.1"/>
    <property type="molecule type" value="Genomic_DNA"/>
</dbReference>
<sequence length="267" mass="29986">MSISQSNCVTNIDRKSILGHDSAWKISNFGVAQFMHNYDPELLAKIKEKALNLKKDFAIHKHLDLTFITGADRYIPEINQLINNSKRLDDISKLIGMKMESYPLSIVSSTITFMSSADGAADWHSYGVAVTELIPLSISEQIQGGNLEIYNGITEEGKAILESGEVITSNKIIGLDHKCGYSTLGQFIGILHRTAPISIGERVTLVLNLRSQEKSFIDDNRMFYLAADNDLNSDWVHELKQDVWNNQLPAYRKYMHKPDEIGKADLI</sequence>
<proteinExistence type="predicted"/>
<dbReference type="Proteomes" id="UP001224622">
    <property type="component" value="Unassembled WGS sequence"/>
</dbReference>
<protein>
    <submittedName>
        <fullName evidence="1">Uncharacterized protein</fullName>
    </submittedName>
</protein>
<accession>A0AAJ1YG92</accession>
<comment type="caution">
    <text evidence="1">The sequence shown here is derived from an EMBL/GenBank/DDBJ whole genome shotgun (WGS) entry which is preliminary data.</text>
</comment>